<feature type="signal peptide" evidence="4">
    <location>
        <begin position="1"/>
        <end position="19"/>
    </location>
</feature>
<evidence type="ECO:0000313" key="5">
    <source>
        <dbReference type="EMBL" id="QUH28800.1"/>
    </source>
</evidence>
<dbReference type="GO" id="GO:0055052">
    <property type="term" value="C:ATP-binding cassette (ABC) transporter complex, substrate-binding subunit-containing"/>
    <property type="evidence" value="ECO:0007669"/>
    <property type="project" value="TreeGrafter"/>
</dbReference>
<gene>
    <name evidence="5" type="ORF">HYG85_07690</name>
</gene>
<dbReference type="PROSITE" id="PS51257">
    <property type="entry name" value="PROKAR_LIPOPROTEIN"/>
    <property type="match status" value="1"/>
</dbReference>
<dbReference type="PANTHER" id="PTHR30061:SF50">
    <property type="entry name" value="MALTOSE_MALTODEXTRIN-BINDING PERIPLASMIC PROTEIN"/>
    <property type="match status" value="1"/>
</dbReference>
<dbReference type="EMBL" id="CP058561">
    <property type="protein sequence ID" value="QUH28800.1"/>
    <property type="molecule type" value="Genomic_DNA"/>
</dbReference>
<keyword evidence="3 4" id="KW-0732">Signal</keyword>
<dbReference type="InterPro" id="IPR006059">
    <property type="entry name" value="SBP"/>
</dbReference>
<dbReference type="SUPFAM" id="SSF53850">
    <property type="entry name" value="Periplasmic binding protein-like II"/>
    <property type="match status" value="1"/>
</dbReference>
<dbReference type="GO" id="GO:1901982">
    <property type="term" value="F:maltose binding"/>
    <property type="evidence" value="ECO:0007669"/>
    <property type="project" value="TreeGrafter"/>
</dbReference>
<dbReference type="AlphaFoldDB" id="A0A8J8M9W2"/>
<dbReference type="Gene3D" id="3.40.190.10">
    <property type="entry name" value="Periplasmic binding protein-like II"/>
    <property type="match status" value="1"/>
</dbReference>
<proteinExistence type="inferred from homology"/>
<organism evidence="5 6">
    <name type="scientific">Vallitalea guaymasensis</name>
    <dbReference type="NCBI Taxonomy" id="1185412"/>
    <lineage>
        <taxon>Bacteria</taxon>
        <taxon>Bacillati</taxon>
        <taxon>Bacillota</taxon>
        <taxon>Clostridia</taxon>
        <taxon>Lachnospirales</taxon>
        <taxon>Vallitaleaceae</taxon>
        <taxon>Vallitalea</taxon>
    </lineage>
</organism>
<evidence type="ECO:0000256" key="4">
    <source>
        <dbReference type="SAM" id="SignalP"/>
    </source>
</evidence>
<dbReference type="RefSeq" id="WP_212693007.1">
    <property type="nucleotide sequence ID" value="NZ_CAJXUH010000002.1"/>
</dbReference>
<sequence length="441" mass="49370">MKKLLSILLVTVLTLGVFTGCGNKEEKTVDTNDKVSEETTNEPIELRYQIVWDINSGRGKNIQSVVDMFNESNENIKVSLITGDSDEKKLITSLLSDDTAELIQLSVKSVKTIGKEGLLRDLTEYKNDYSELFYDELLNFFQYEDKLFAAPWIGHTIELVYNKDLFEAAGLTQAPSTWDEVLEYSKIIEEKTDAKGLGIAGMQNNDAIWMSTPIIKSYGGEFITEEDGKQVMAINNDEGIKGLEIYQQIAKNYDGAAEKNGGNVMEDFRNQKIAMEFQGPWGVTDIWKNNNPFEVNAALIPAGPAGRFVDGGPYGIAIPASTSDEKAGAAIQFINYLQSTEAQAKIMEGEYDEKTDNYYPYRVPMRKDMKDSEYFVEHPELLVFIEGLEHVIDSFPSPEFNQIANEVITVELNKLASGETTPDQAAKTMEEKGNEILKNIQ</sequence>
<dbReference type="Proteomes" id="UP000677305">
    <property type="component" value="Chromosome"/>
</dbReference>
<comment type="similarity">
    <text evidence="1">Belongs to the bacterial solute-binding protein 1 family.</text>
</comment>
<evidence type="ECO:0000256" key="3">
    <source>
        <dbReference type="ARBA" id="ARBA00022729"/>
    </source>
</evidence>
<dbReference type="KEGG" id="vgu:HYG85_07690"/>
<dbReference type="PANTHER" id="PTHR30061">
    <property type="entry name" value="MALTOSE-BINDING PERIPLASMIC PROTEIN"/>
    <property type="match status" value="1"/>
</dbReference>
<feature type="chain" id="PRO_5039410712" evidence="4">
    <location>
        <begin position="20"/>
        <end position="441"/>
    </location>
</feature>
<keyword evidence="6" id="KW-1185">Reference proteome</keyword>
<evidence type="ECO:0000256" key="1">
    <source>
        <dbReference type="ARBA" id="ARBA00008520"/>
    </source>
</evidence>
<protein>
    <submittedName>
        <fullName evidence="5">Extracellular solute-binding protein</fullName>
    </submittedName>
</protein>
<dbReference type="GO" id="GO:0015768">
    <property type="term" value="P:maltose transport"/>
    <property type="evidence" value="ECO:0007669"/>
    <property type="project" value="TreeGrafter"/>
</dbReference>
<reference evidence="5 6" key="1">
    <citation type="submission" date="2020-07" db="EMBL/GenBank/DDBJ databases">
        <title>Vallitalea guaymasensis genome.</title>
        <authorList>
            <person name="Postec A."/>
        </authorList>
    </citation>
    <scope>NUCLEOTIDE SEQUENCE [LARGE SCALE GENOMIC DNA]</scope>
    <source>
        <strain evidence="5 6">Ra1766G1</strain>
    </source>
</reference>
<evidence type="ECO:0000313" key="6">
    <source>
        <dbReference type="Proteomes" id="UP000677305"/>
    </source>
</evidence>
<evidence type="ECO:0000256" key="2">
    <source>
        <dbReference type="ARBA" id="ARBA00022448"/>
    </source>
</evidence>
<name>A0A8J8M9W2_9FIRM</name>
<keyword evidence="2" id="KW-0813">Transport</keyword>
<dbReference type="GO" id="GO:0042956">
    <property type="term" value="P:maltodextrin transmembrane transport"/>
    <property type="evidence" value="ECO:0007669"/>
    <property type="project" value="TreeGrafter"/>
</dbReference>
<accession>A0A8J8M9W2</accession>
<dbReference type="Pfam" id="PF01547">
    <property type="entry name" value="SBP_bac_1"/>
    <property type="match status" value="1"/>
</dbReference>